<keyword evidence="3" id="KW-1185">Reference proteome</keyword>
<accession>A0A370FMX8</accession>
<name>A0A370FMX8_9BURK</name>
<dbReference type="Proteomes" id="UP000255265">
    <property type="component" value="Unassembled WGS sequence"/>
</dbReference>
<gene>
    <name evidence="2" type="ORF">DFR41_101349</name>
</gene>
<organism evidence="2 3">
    <name type="scientific">Pseudacidovorax intermedius</name>
    <dbReference type="NCBI Taxonomy" id="433924"/>
    <lineage>
        <taxon>Bacteria</taxon>
        <taxon>Pseudomonadati</taxon>
        <taxon>Pseudomonadota</taxon>
        <taxon>Betaproteobacteria</taxon>
        <taxon>Burkholderiales</taxon>
        <taxon>Comamonadaceae</taxon>
        <taxon>Pseudacidovorax</taxon>
    </lineage>
</organism>
<protein>
    <submittedName>
        <fullName evidence="2">Mandelamide amidase</fullName>
    </submittedName>
</protein>
<dbReference type="InterPro" id="IPR023631">
    <property type="entry name" value="Amidase_dom"/>
</dbReference>
<evidence type="ECO:0000259" key="1">
    <source>
        <dbReference type="Pfam" id="PF01425"/>
    </source>
</evidence>
<evidence type="ECO:0000313" key="2">
    <source>
        <dbReference type="EMBL" id="RDI28593.1"/>
    </source>
</evidence>
<comment type="caution">
    <text evidence="2">The sequence shown here is derived from an EMBL/GenBank/DDBJ whole genome shotgun (WGS) entry which is preliminary data.</text>
</comment>
<dbReference type="PANTHER" id="PTHR11895">
    <property type="entry name" value="TRANSAMIDASE"/>
    <property type="match status" value="1"/>
</dbReference>
<proteinExistence type="predicted"/>
<dbReference type="AlphaFoldDB" id="A0A370FMX8"/>
<dbReference type="RefSeq" id="WP_114801463.1">
    <property type="nucleotide sequence ID" value="NZ_QQAV01000001.1"/>
</dbReference>
<dbReference type="PROSITE" id="PS00571">
    <property type="entry name" value="AMIDASES"/>
    <property type="match status" value="1"/>
</dbReference>
<dbReference type="InterPro" id="IPR000120">
    <property type="entry name" value="Amidase"/>
</dbReference>
<evidence type="ECO:0000313" key="3">
    <source>
        <dbReference type="Proteomes" id="UP000255265"/>
    </source>
</evidence>
<sequence>MENPQPLHRLGIAELQQGLAQKHFSAVELAQALAARTRQLAHLNGYVDFDPAPFLAQAARADAVLARGDAPALTGIPLALKDNIGTADLPTGAGTGALHGRRPRTDAEVARRLRAAGAVVAGKAGMHELAFGISSDNAVTGRIRNPWAPDCIPGGSSGGSAVVVSAGLVPAALGTDTGASVRLPAALCGIAGLRPTVGRIPGAGIAPISATRDTAGPMARSVHDLALLDTVMAQDTTPLADVPLRGLRLGLPAQRFWDACDASVTAVMAQAREALERAGVVLVEVALPELDALNAAVGFPVALYEFMAQMPDYLREAGHDVDLPALLAGIGSPDVAGLLQPLLKEGVPEAAYREALAARERLQAMYRDAFAQAQVEALAFPTAPLTARPLLAGGEVEFLGTPQPAFLTYIRNTDPGSNAGIPGLSLPAGVGPDGLPVGLALDGPTGSDRRLLAMGAAIERVLPPPAVPPLA</sequence>
<dbReference type="Pfam" id="PF01425">
    <property type="entry name" value="Amidase"/>
    <property type="match status" value="1"/>
</dbReference>
<dbReference type="Gene3D" id="3.90.1300.10">
    <property type="entry name" value="Amidase signature (AS) domain"/>
    <property type="match status" value="1"/>
</dbReference>
<dbReference type="InterPro" id="IPR020556">
    <property type="entry name" value="Amidase_CS"/>
</dbReference>
<dbReference type="NCBIfam" id="NF005688">
    <property type="entry name" value="PRK07488.1"/>
    <property type="match status" value="1"/>
</dbReference>
<dbReference type="PANTHER" id="PTHR11895:SF151">
    <property type="entry name" value="GLUTAMYL-TRNA(GLN) AMIDOTRANSFERASE SUBUNIT A"/>
    <property type="match status" value="1"/>
</dbReference>
<dbReference type="SUPFAM" id="SSF75304">
    <property type="entry name" value="Amidase signature (AS) enzymes"/>
    <property type="match status" value="1"/>
</dbReference>
<feature type="domain" description="Amidase" evidence="1">
    <location>
        <begin position="31"/>
        <end position="452"/>
    </location>
</feature>
<dbReference type="InterPro" id="IPR036928">
    <property type="entry name" value="AS_sf"/>
</dbReference>
<dbReference type="EMBL" id="QQAV01000001">
    <property type="protein sequence ID" value="RDI28593.1"/>
    <property type="molecule type" value="Genomic_DNA"/>
</dbReference>
<reference evidence="2 3" key="1">
    <citation type="submission" date="2018-07" db="EMBL/GenBank/DDBJ databases">
        <title>Genomic Encyclopedia of Type Strains, Phase IV (KMG-IV): sequencing the most valuable type-strain genomes for metagenomic binning, comparative biology and taxonomic classification.</title>
        <authorList>
            <person name="Goeker M."/>
        </authorList>
    </citation>
    <scope>NUCLEOTIDE SEQUENCE [LARGE SCALE GENOMIC DNA]</scope>
    <source>
        <strain evidence="2 3">DSM 21352</strain>
    </source>
</reference>
<dbReference type="GO" id="GO:0003824">
    <property type="term" value="F:catalytic activity"/>
    <property type="evidence" value="ECO:0007669"/>
    <property type="project" value="InterPro"/>
</dbReference>
<dbReference type="OrthoDB" id="9811471at2"/>